<feature type="transmembrane region" description="Helical" evidence="8">
    <location>
        <begin position="127"/>
        <end position="147"/>
    </location>
</feature>
<dbReference type="GO" id="GO:0010041">
    <property type="term" value="P:response to iron(III) ion"/>
    <property type="evidence" value="ECO:0007669"/>
    <property type="project" value="TreeGrafter"/>
</dbReference>
<evidence type="ECO:0000259" key="9">
    <source>
        <dbReference type="Pfam" id="PF13231"/>
    </source>
</evidence>
<evidence type="ECO:0000256" key="8">
    <source>
        <dbReference type="SAM" id="Phobius"/>
    </source>
</evidence>
<gene>
    <name evidence="10" type="ORF">Clopa_2037</name>
</gene>
<keyword evidence="3" id="KW-0328">Glycosyltransferase</keyword>
<evidence type="ECO:0000256" key="2">
    <source>
        <dbReference type="ARBA" id="ARBA00022475"/>
    </source>
</evidence>
<dbReference type="InterPro" id="IPR038731">
    <property type="entry name" value="RgtA/B/C-like"/>
</dbReference>
<keyword evidence="11" id="KW-1185">Reference proteome</keyword>
<feature type="transmembrane region" description="Helical" evidence="8">
    <location>
        <begin position="246"/>
        <end position="266"/>
    </location>
</feature>
<evidence type="ECO:0000256" key="1">
    <source>
        <dbReference type="ARBA" id="ARBA00004651"/>
    </source>
</evidence>
<keyword evidence="5 8" id="KW-0812">Transmembrane</keyword>
<feature type="transmembrane region" description="Helical" evidence="8">
    <location>
        <begin position="325"/>
        <end position="342"/>
    </location>
</feature>
<dbReference type="GO" id="GO:0005886">
    <property type="term" value="C:plasma membrane"/>
    <property type="evidence" value="ECO:0007669"/>
    <property type="project" value="UniProtKB-SubCell"/>
</dbReference>
<evidence type="ECO:0000256" key="3">
    <source>
        <dbReference type="ARBA" id="ARBA00022676"/>
    </source>
</evidence>
<dbReference type="GO" id="GO:0016763">
    <property type="term" value="F:pentosyltransferase activity"/>
    <property type="evidence" value="ECO:0007669"/>
    <property type="project" value="TreeGrafter"/>
</dbReference>
<reference evidence="10 11" key="1">
    <citation type="submission" date="2012-01" db="EMBL/GenBank/DDBJ databases">
        <title>Complete sequence of chromosome of Clostridium pasteurianum BC1.</title>
        <authorList>
            <consortium name="US DOE Joint Genome Institute"/>
            <person name="Lucas S."/>
            <person name="Han J."/>
            <person name="Lapidus A."/>
            <person name="Cheng J.-F."/>
            <person name="Goodwin L."/>
            <person name="Pitluck S."/>
            <person name="Peters L."/>
            <person name="Mikhailova N."/>
            <person name="Teshima H."/>
            <person name="Detter J.C."/>
            <person name="Han C."/>
            <person name="Tapia R."/>
            <person name="Land M."/>
            <person name="Hauser L."/>
            <person name="Kyrpides N."/>
            <person name="Ivanova N."/>
            <person name="Pagani I."/>
            <person name="Dunn J."/>
            <person name="Taghavi S."/>
            <person name="Francis A."/>
            <person name="van der Lelie D."/>
            <person name="Woyke T."/>
        </authorList>
    </citation>
    <scope>NUCLEOTIDE SEQUENCE [LARGE SCALE GENOMIC DNA]</scope>
    <source>
        <strain evidence="10 11">BC1</strain>
    </source>
</reference>
<feature type="transmembrane region" description="Helical" evidence="8">
    <location>
        <begin position="354"/>
        <end position="374"/>
    </location>
</feature>
<evidence type="ECO:0000313" key="10">
    <source>
        <dbReference type="EMBL" id="AGK96926.1"/>
    </source>
</evidence>
<feature type="domain" description="Glycosyltransferase RgtA/B/C/D-like" evidence="9">
    <location>
        <begin position="109"/>
        <end position="261"/>
    </location>
</feature>
<accession>R4K5F3</accession>
<dbReference type="AlphaFoldDB" id="R4K5F3"/>
<protein>
    <recommendedName>
        <fullName evidence="9">Glycosyltransferase RgtA/B/C/D-like domain-containing protein</fullName>
    </recommendedName>
</protein>
<feature type="transmembrane region" description="Helical" evidence="8">
    <location>
        <begin position="42"/>
        <end position="61"/>
    </location>
</feature>
<proteinExistence type="predicted"/>
<dbReference type="PANTHER" id="PTHR33908:SF3">
    <property type="entry name" value="UNDECAPRENYL PHOSPHATE-ALPHA-4-AMINO-4-DEOXY-L-ARABINOSE ARABINOSYL TRANSFERASE"/>
    <property type="match status" value="1"/>
</dbReference>
<dbReference type="InterPro" id="IPR050297">
    <property type="entry name" value="LipidA_mod_glycosyltrf_83"/>
</dbReference>
<dbReference type="eggNOG" id="COG1807">
    <property type="taxonomic scope" value="Bacteria"/>
</dbReference>
<feature type="transmembrane region" description="Helical" evidence="8">
    <location>
        <begin position="407"/>
        <end position="426"/>
    </location>
</feature>
<keyword evidence="6 8" id="KW-1133">Transmembrane helix</keyword>
<dbReference type="KEGG" id="cpas:Clopa_2037"/>
<dbReference type="EMBL" id="CP003261">
    <property type="protein sequence ID" value="AGK96926.1"/>
    <property type="molecule type" value="Genomic_DNA"/>
</dbReference>
<dbReference type="OrthoDB" id="974040at2"/>
<evidence type="ECO:0000256" key="4">
    <source>
        <dbReference type="ARBA" id="ARBA00022679"/>
    </source>
</evidence>
<dbReference type="HOGENOM" id="CLU_026367_0_0_9"/>
<feature type="transmembrane region" description="Helical" evidence="8">
    <location>
        <begin position="153"/>
        <end position="173"/>
    </location>
</feature>
<feature type="transmembrane region" description="Helical" evidence="8">
    <location>
        <begin position="380"/>
        <end position="400"/>
    </location>
</feature>
<dbReference type="GO" id="GO:0009103">
    <property type="term" value="P:lipopolysaccharide biosynthetic process"/>
    <property type="evidence" value="ECO:0007669"/>
    <property type="project" value="UniProtKB-ARBA"/>
</dbReference>
<evidence type="ECO:0000256" key="6">
    <source>
        <dbReference type="ARBA" id="ARBA00022989"/>
    </source>
</evidence>
<evidence type="ECO:0000313" key="11">
    <source>
        <dbReference type="Proteomes" id="UP000013523"/>
    </source>
</evidence>
<feature type="transmembrane region" description="Helical" evidence="8">
    <location>
        <begin position="95"/>
        <end position="115"/>
    </location>
</feature>
<dbReference type="Pfam" id="PF13231">
    <property type="entry name" value="PMT_2"/>
    <property type="match status" value="1"/>
</dbReference>
<dbReference type="Proteomes" id="UP000013523">
    <property type="component" value="Chromosome"/>
</dbReference>
<organism evidence="10 11">
    <name type="scientific">Clostridium pasteurianum BC1</name>
    <dbReference type="NCBI Taxonomy" id="86416"/>
    <lineage>
        <taxon>Bacteria</taxon>
        <taxon>Bacillati</taxon>
        <taxon>Bacillota</taxon>
        <taxon>Clostridia</taxon>
        <taxon>Eubacteriales</taxon>
        <taxon>Clostridiaceae</taxon>
        <taxon>Clostridium</taxon>
    </lineage>
</organism>
<evidence type="ECO:0000256" key="5">
    <source>
        <dbReference type="ARBA" id="ARBA00022692"/>
    </source>
</evidence>
<keyword evidence="2" id="KW-1003">Cell membrane</keyword>
<comment type="subcellular location">
    <subcellularLocation>
        <location evidence="1">Cell membrane</location>
        <topology evidence="1">Multi-pass membrane protein</topology>
    </subcellularLocation>
</comment>
<keyword evidence="4" id="KW-0808">Transferase</keyword>
<feature type="transmembrane region" description="Helical" evidence="8">
    <location>
        <begin position="215"/>
        <end position="237"/>
    </location>
</feature>
<sequence length="549" mass="62799">MNLLNKIFLSITCALCIIVLIKRKNTHRDNLDSYENDFFEKYQWIIVSIALIIGFILRIIYLGSNPAGINKDEASIGYDAFSVLKYGIDRNDVSYPVYFISWGSGQNVLYAYLLMPLISLFGLTITVVRIPAMIFGTLSILIFYLLVKELNGIKPAIILLILLVINPWHIMISRWALESNLLPPFLLLGTYFLVKSFQKSVFFIFSMLIFGLSLYAYAIDYIVLPVYLSIVFVYIILNKKVRLKEFTCGILILFILAAPLILLIMVNKKLISPMKIGILSIPYMAGYRGAEVDINSVLHNLSVLIKVILKQSDGLIWNSIDGFGIFYYFAVPFLVIGLYYSLKKIILNLEVNKFDDSMVMIAWLAASIIPAALTEININRINSIFIPLIYFCGMGIYMVIKNLKKSIAIIAIIYLVSFSCFSVYYFHVYPSKIGVLFNESFDKAVDYACKETNGNIYITDSINMSYIYVLFHQKISPIEFIKTVRYDDINGKYRSPLKFGRFIFGIPDDEISKNEVYIIENSRVSDFKLKGFIVAEFKNFSVAYYEPVK</sequence>
<dbReference type="STRING" id="86416.Clopa_2037"/>
<evidence type="ECO:0000256" key="7">
    <source>
        <dbReference type="ARBA" id="ARBA00023136"/>
    </source>
</evidence>
<dbReference type="PATRIC" id="fig|86416.3.peg.2009"/>
<feature type="transmembrane region" description="Helical" evidence="8">
    <location>
        <begin position="6"/>
        <end position="21"/>
    </location>
</feature>
<keyword evidence="7 8" id="KW-0472">Membrane</keyword>
<name>R4K5F3_CLOPA</name>
<dbReference type="PANTHER" id="PTHR33908">
    <property type="entry name" value="MANNOSYLTRANSFERASE YKCB-RELATED"/>
    <property type="match status" value="1"/>
</dbReference>